<keyword evidence="3" id="KW-1185">Reference proteome</keyword>
<dbReference type="EMBL" id="JAGSOH010000053">
    <property type="protein sequence ID" value="MBR7828287.1"/>
    <property type="molecule type" value="Genomic_DNA"/>
</dbReference>
<dbReference type="Proteomes" id="UP000676325">
    <property type="component" value="Unassembled WGS sequence"/>
</dbReference>
<organism evidence="2 3">
    <name type="scientific">Actinospica acidithermotolerans</name>
    <dbReference type="NCBI Taxonomy" id="2828514"/>
    <lineage>
        <taxon>Bacteria</taxon>
        <taxon>Bacillati</taxon>
        <taxon>Actinomycetota</taxon>
        <taxon>Actinomycetes</taxon>
        <taxon>Catenulisporales</taxon>
        <taxon>Actinospicaceae</taxon>
        <taxon>Actinospica</taxon>
    </lineage>
</organism>
<dbReference type="Pfam" id="PF09346">
    <property type="entry name" value="SMI1_KNR4"/>
    <property type="match status" value="1"/>
</dbReference>
<evidence type="ECO:0000259" key="1">
    <source>
        <dbReference type="Pfam" id="PF09346"/>
    </source>
</evidence>
<comment type="caution">
    <text evidence="2">The sequence shown here is derived from an EMBL/GenBank/DDBJ whole genome shotgun (WGS) entry which is preliminary data.</text>
</comment>
<feature type="domain" description="Knr4/Smi1-like" evidence="1">
    <location>
        <begin position="34"/>
        <end position="149"/>
    </location>
</feature>
<dbReference type="AlphaFoldDB" id="A0A941EBM2"/>
<protein>
    <submittedName>
        <fullName evidence="2">SMI1/KNR4 family protein</fullName>
    </submittedName>
</protein>
<name>A0A941EBM2_9ACTN</name>
<evidence type="ECO:0000313" key="3">
    <source>
        <dbReference type="Proteomes" id="UP000676325"/>
    </source>
</evidence>
<proteinExistence type="predicted"/>
<sequence>MSYLLDAAHATPKDLAMLREEFRPDSTPLGWDAVYAFESEHGIVLPEPYRSFVATIGDGSYSGPPDYGLMELGVLPPDWGAGRPERDLGKPFPLTGQWIWEGGDAPEPDEDELAPVYDHGSLVLGTDGCGMYWHLIVTGEHRGHIYLIDEMAATPFGAEFGLTTGEPGFAGWVKHWADGKEWWDRQEATALSNPPTEER</sequence>
<dbReference type="InterPro" id="IPR037883">
    <property type="entry name" value="Knr4/Smi1-like_sf"/>
</dbReference>
<reference evidence="2" key="1">
    <citation type="submission" date="2021-04" db="EMBL/GenBank/DDBJ databases">
        <title>Genome based classification of Actinospica acidithermotolerans sp. nov., an actinobacterium isolated from an Indonesian hot spring.</title>
        <authorList>
            <person name="Kusuma A.B."/>
            <person name="Putra K.E."/>
            <person name="Nafisah S."/>
            <person name="Loh J."/>
            <person name="Nouioui I."/>
            <person name="Goodfellow M."/>
        </authorList>
    </citation>
    <scope>NUCLEOTIDE SEQUENCE</scope>
    <source>
        <strain evidence="2">MGRD01-02</strain>
    </source>
</reference>
<gene>
    <name evidence="2" type="ORF">KDK95_18380</name>
</gene>
<dbReference type="SUPFAM" id="SSF160631">
    <property type="entry name" value="SMI1/KNR4-like"/>
    <property type="match status" value="1"/>
</dbReference>
<dbReference type="InterPro" id="IPR018958">
    <property type="entry name" value="Knr4/Smi1-like_dom"/>
</dbReference>
<dbReference type="RefSeq" id="WP_212519425.1">
    <property type="nucleotide sequence ID" value="NZ_JAGSOH010000053.1"/>
</dbReference>
<accession>A0A941EBM2</accession>
<evidence type="ECO:0000313" key="2">
    <source>
        <dbReference type="EMBL" id="MBR7828287.1"/>
    </source>
</evidence>